<dbReference type="Proteomes" id="UP000185781">
    <property type="component" value="Unassembled WGS sequence"/>
</dbReference>
<evidence type="ECO:0000313" key="5">
    <source>
        <dbReference type="Proteomes" id="UP000185781"/>
    </source>
</evidence>
<evidence type="ECO:0000256" key="1">
    <source>
        <dbReference type="ARBA" id="ARBA00022737"/>
    </source>
</evidence>
<sequence>MTRILFLILTVISFQTFIAQKKTFKCEKVYDAVKLIDQSKFDEGIAILQECEKNDPSEYTYPYEIAYALLQKKDYKNAISQLEKIKSYPAIQADYYQLLGNSYDYDNNPEKAIATYDEGLKKFPNSGRLYLEKGVIYEYDQPEEAIKIYEKGIKVDPTYPSNYYRVSNLYLKSNNKLPGLIYGEIFVNLERTTKRTQEMSKKLYQTYKDAIDIKDEKSNTISLCKVISVDVNSINKNKVPFCIMFEASMMLSTLGQKEFTFESFAKIRSNFLKEYSTRLKKDHPNVLLDYFRKMEDHQVFNAYNHYVFQIGDENAFTKWQESNNAEYQKFVEWYTADENDLKIDKTNLYIAE</sequence>
<feature type="repeat" description="TPR" evidence="3">
    <location>
        <begin position="93"/>
        <end position="126"/>
    </location>
</feature>
<evidence type="ECO:0000256" key="2">
    <source>
        <dbReference type="ARBA" id="ARBA00022803"/>
    </source>
</evidence>
<keyword evidence="2 3" id="KW-0802">TPR repeat</keyword>
<evidence type="ECO:0000313" key="4">
    <source>
        <dbReference type="EMBL" id="SIT27311.1"/>
    </source>
</evidence>
<dbReference type="EMBL" id="FTOV01000021">
    <property type="protein sequence ID" value="SIT27311.1"/>
    <property type="molecule type" value="Genomic_DNA"/>
</dbReference>
<dbReference type="Pfam" id="PF13432">
    <property type="entry name" value="TPR_16"/>
    <property type="match status" value="2"/>
</dbReference>
<gene>
    <name evidence="4" type="ORF">SAMN05421785_12112</name>
</gene>
<dbReference type="PANTHER" id="PTHR44943:SF8">
    <property type="entry name" value="TPR REPEAT-CONTAINING PROTEIN MJ0263"/>
    <property type="match status" value="1"/>
</dbReference>
<dbReference type="InterPro" id="IPR019734">
    <property type="entry name" value="TPR_rpt"/>
</dbReference>
<dbReference type="OrthoDB" id="793001at2"/>
<dbReference type="STRING" id="373672.SAMN05421785_12112"/>
<organism evidence="4 5">
    <name type="scientific">Chryseobacterium gambrini</name>
    <dbReference type="NCBI Taxonomy" id="373672"/>
    <lineage>
        <taxon>Bacteria</taxon>
        <taxon>Pseudomonadati</taxon>
        <taxon>Bacteroidota</taxon>
        <taxon>Flavobacteriia</taxon>
        <taxon>Flavobacteriales</taxon>
        <taxon>Weeksellaceae</taxon>
        <taxon>Chryseobacterium group</taxon>
        <taxon>Chryseobacterium</taxon>
    </lineage>
</organism>
<dbReference type="RefSeq" id="WP_076396459.1">
    <property type="nucleotide sequence ID" value="NZ_FTOV01000021.1"/>
</dbReference>
<evidence type="ECO:0000256" key="3">
    <source>
        <dbReference type="PROSITE-ProRule" id="PRU00339"/>
    </source>
</evidence>
<proteinExistence type="predicted"/>
<dbReference type="SMART" id="SM00028">
    <property type="entry name" value="TPR"/>
    <property type="match status" value="2"/>
</dbReference>
<dbReference type="InterPro" id="IPR051685">
    <property type="entry name" value="Ycf3/AcsC/BcsC/TPR_MFPF"/>
</dbReference>
<dbReference type="SUPFAM" id="SSF48452">
    <property type="entry name" value="TPR-like"/>
    <property type="match status" value="1"/>
</dbReference>
<dbReference type="Gene3D" id="1.25.40.10">
    <property type="entry name" value="Tetratricopeptide repeat domain"/>
    <property type="match status" value="1"/>
</dbReference>
<dbReference type="PANTHER" id="PTHR44943">
    <property type="entry name" value="CELLULOSE SYNTHASE OPERON PROTEIN C"/>
    <property type="match status" value="1"/>
</dbReference>
<dbReference type="PROSITE" id="PS50005">
    <property type="entry name" value="TPR"/>
    <property type="match status" value="1"/>
</dbReference>
<reference evidence="4 5" key="1">
    <citation type="submission" date="2017-01" db="EMBL/GenBank/DDBJ databases">
        <authorList>
            <person name="Mah S.A."/>
            <person name="Swanson W.J."/>
            <person name="Moy G.W."/>
            <person name="Vacquier V.D."/>
        </authorList>
    </citation>
    <scope>NUCLEOTIDE SEQUENCE [LARGE SCALE GENOMIC DNA]</scope>
    <source>
        <strain evidence="4 5">DSM 18014</strain>
    </source>
</reference>
<dbReference type="AlphaFoldDB" id="A0A1N7QWT5"/>
<keyword evidence="1" id="KW-0677">Repeat</keyword>
<protein>
    <submittedName>
        <fullName evidence="4">Tetratricopeptide repeat-containing protein</fullName>
    </submittedName>
</protein>
<accession>A0A1N7QWT5</accession>
<name>A0A1N7QWT5_9FLAO</name>
<dbReference type="InterPro" id="IPR011990">
    <property type="entry name" value="TPR-like_helical_dom_sf"/>
</dbReference>